<feature type="compositionally biased region" description="Polar residues" evidence="5">
    <location>
        <begin position="63"/>
        <end position="76"/>
    </location>
</feature>
<feature type="region of interest" description="Disordered" evidence="5">
    <location>
        <begin position="43"/>
        <end position="120"/>
    </location>
</feature>
<organism evidence="7 8">
    <name type="scientific">Salinomyces thailandicus</name>
    <dbReference type="NCBI Taxonomy" id="706561"/>
    <lineage>
        <taxon>Eukaryota</taxon>
        <taxon>Fungi</taxon>
        <taxon>Dikarya</taxon>
        <taxon>Ascomycota</taxon>
        <taxon>Pezizomycotina</taxon>
        <taxon>Dothideomycetes</taxon>
        <taxon>Dothideomycetidae</taxon>
        <taxon>Mycosphaerellales</taxon>
        <taxon>Teratosphaeriaceae</taxon>
        <taxon>Salinomyces</taxon>
    </lineage>
</organism>
<gene>
    <name evidence="7" type="ORF">B0A50_02888</name>
</gene>
<dbReference type="Gene3D" id="1.25.40.10">
    <property type="entry name" value="Tetratricopeptide repeat domain"/>
    <property type="match status" value="2"/>
</dbReference>
<evidence type="ECO:0000256" key="2">
    <source>
        <dbReference type="ARBA" id="ARBA00022737"/>
    </source>
</evidence>
<dbReference type="PANTHER" id="PTHR47936:SF1">
    <property type="entry name" value="PENTATRICOPEPTIDE REPEAT-CONTAINING PROTEIN GUN1, CHLOROPLASTIC"/>
    <property type="match status" value="1"/>
</dbReference>
<dbReference type="Pfam" id="PF23276">
    <property type="entry name" value="TPR_24"/>
    <property type="match status" value="1"/>
</dbReference>
<comment type="caution">
    <text evidence="7">The sequence shown here is derived from an EMBL/GenBank/DDBJ whole genome shotgun (WGS) entry which is preliminary data.</text>
</comment>
<evidence type="ECO:0000256" key="4">
    <source>
        <dbReference type="ARBA" id="ARBA00044511"/>
    </source>
</evidence>
<feature type="domain" description="Pentatricopeptide repeat-containing protein-mitochondrial" evidence="6">
    <location>
        <begin position="357"/>
        <end position="490"/>
    </location>
</feature>
<protein>
    <recommendedName>
        <fullName evidence="6">Pentatricopeptide repeat-containing protein-mitochondrial domain-containing protein</fullName>
    </recommendedName>
</protein>
<reference evidence="7 8" key="1">
    <citation type="submission" date="2017-03" db="EMBL/GenBank/DDBJ databases">
        <title>Genomes of endolithic fungi from Antarctica.</title>
        <authorList>
            <person name="Coleine C."/>
            <person name="Masonjones S."/>
            <person name="Stajich J.E."/>
        </authorList>
    </citation>
    <scope>NUCLEOTIDE SEQUENCE [LARGE SCALE GENOMIC DNA]</scope>
    <source>
        <strain evidence="7 8">CCFEE 6315</strain>
    </source>
</reference>
<keyword evidence="2" id="KW-0677">Repeat</keyword>
<name>A0A4V6WJV1_9PEZI</name>
<evidence type="ECO:0000313" key="8">
    <source>
        <dbReference type="Proteomes" id="UP000308549"/>
    </source>
</evidence>
<evidence type="ECO:0000256" key="3">
    <source>
        <dbReference type="ARBA" id="ARBA00044493"/>
    </source>
</evidence>
<comment type="function">
    <text evidence="3">Regulates mitochondrial small subunit maturation by controlling 15S rRNA 5'-end processing. Localizes to the 5' precursor of the 15S rRNA in a position that is subsequently occupied by mS47 in the mature yeast mtSSU. Uses structure and sequence-specific RNA recognition, binding to a single-stranded region of the precursor and specifically recognizing bases -6 to -1. The exchange of Ccm1 for mS47 is coupled to the irreversible removal of precursor rRNA that is accompanied by conformational changes of the mitoribosomal proteins uS5m and mS26. These conformational changes signal completion of 5'-end rRNA processing through protection of the mature 5'-end of the 15S rRNA and stabilization of mS47. The removal of the 5' precursor together with the dissociation of Ccm1 may be catalyzed by the 5'-3' exoribonuclease Pet127. Involved in the specific removal of group I introns in mitochondrial encoded transcripts.</text>
</comment>
<dbReference type="AlphaFoldDB" id="A0A4V6WJV1"/>
<dbReference type="OrthoDB" id="747253at2759"/>
<evidence type="ECO:0000259" key="6">
    <source>
        <dbReference type="Pfam" id="PF23276"/>
    </source>
</evidence>
<dbReference type="EMBL" id="NAJL01000012">
    <property type="protein sequence ID" value="TKA30169.1"/>
    <property type="molecule type" value="Genomic_DNA"/>
</dbReference>
<dbReference type="PANTHER" id="PTHR47936">
    <property type="entry name" value="PPR_LONG DOMAIN-CONTAINING PROTEIN"/>
    <property type="match status" value="1"/>
</dbReference>
<sequence>MAFIDSRSDACTARKDDMQPSKLAIDPLWQALCPSWTQATVTRASGSLQTRKRVSPRSLNRPPLSQKQYRSVTNDSAARPPDFSGSADAYTTTRSTDDLRWPQTRHHRTSPASGRGDEDVAAHEPTLEPHQKRLHLLRNQPIPFLLTRLRSLATTGNVQGCREQAELLVRERREKPSTQLYSALIGSNVSAEDGAAWRVIDYLDEMRNSGLQIDARICHVVLKVLSVHTDHLLRADILEHMRTRWFQLSEEGAHDVAAGLLREGQFELALDRIEDMRRNGVQVQGWLLDMAVYMLCSADEIEEAYRIMRLRQEAGEIGLSRTLWYTLLDASSSHRHHASTSLVWNSQVGPGYLNPSSGICLNVLTTASQAGDAELATDVFTHLSKRGTQFQHIHYQLLIECYLAASPPDIKRSLSILTIMALEKTEPSLMDTRALFAHLRKNPELTAEALTTLRNLHEQGRKIPIAALNLIIEAYVDQSNLPEAIKVYKLIHTFVPLTEGAKKSFANHETFNLLLRGCRLCNPPDEEQASFLVSELLALKVKPTKLTYDRLILVFIEASDHALRSARSIADETERQTRHDRGVQLLEWAFRHFADMQAISSFSPDRDFHDDTSGWIPRFGTLNMLGTKLATLGDGRCWDVLQAGEDHADQIEGWAAKGYWVRTNIDRAWKKFKAKKTREQDAAVLAGPASEADDTSLEYEATAAAAH</sequence>
<comment type="subunit">
    <text evidence="4">Binds to mitochondrial small subunit 15S rRNA.</text>
</comment>
<accession>A0A4V6WJV1</accession>
<comment type="similarity">
    <text evidence="1">Belongs to the CCM1 family.</text>
</comment>
<evidence type="ECO:0000313" key="7">
    <source>
        <dbReference type="EMBL" id="TKA30169.1"/>
    </source>
</evidence>
<evidence type="ECO:0000256" key="1">
    <source>
        <dbReference type="ARBA" id="ARBA00006192"/>
    </source>
</evidence>
<keyword evidence="8" id="KW-1185">Reference proteome</keyword>
<dbReference type="InterPro" id="IPR011990">
    <property type="entry name" value="TPR-like_helical_dom_sf"/>
</dbReference>
<evidence type="ECO:0000256" key="5">
    <source>
        <dbReference type="SAM" id="MobiDB-lite"/>
    </source>
</evidence>
<dbReference type="InterPro" id="IPR057027">
    <property type="entry name" value="TPR_mt"/>
</dbReference>
<dbReference type="Proteomes" id="UP000308549">
    <property type="component" value="Unassembled WGS sequence"/>
</dbReference>
<proteinExistence type="inferred from homology"/>